<protein>
    <submittedName>
        <fullName evidence="3">Uncharacterized protein</fullName>
    </submittedName>
</protein>
<feature type="transmembrane region" description="Helical" evidence="2">
    <location>
        <begin position="12"/>
        <end position="33"/>
    </location>
</feature>
<reference evidence="3" key="1">
    <citation type="submission" date="2020-10" db="EMBL/GenBank/DDBJ databases">
        <authorList>
            <person name="Kikuchi T."/>
        </authorList>
    </citation>
    <scope>NUCLEOTIDE SEQUENCE</scope>
    <source>
        <strain evidence="3">NKZ352</strain>
    </source>
</reference>
<feature type="compositionally biased region" description="Low complexity" evidence="1">
    <location>
        <begin position="91"/>
        <end position="106"/>
    </location>
</feature>
<evidence type="ECO:0000313" key="3">
    <source>
        <dbReference type="EMBL" id="CAD6197475.1"/>
    </source>
</evidence>
<keyword evidence="2" id="KW-0472">Membrane</keyword>
<sequence length="253" mass="28678">MPTGVARERERLPLVLCWDMLCWTFVGMCVWSLSSHEDLSSIKFCYATTSPDTSMVWSSSNEWKSSWKHYDNLDAANIYHKLQQPTPMTDSSCSVGTSSSISSPSSPYAPRPESPIYAEPWTHYNMQLLPSPRHASTPSQRTPLVVRNASFRPPSPLYAQPYATLEVPRPRVYEAPPSTSTFGAGRTLPALPRRAPSEVDDDIARDVFLCELDAQIHELQLRSEELREMVDRARAQRKEFIIPRLECTFELAI</sequence>
<keyword evidence="2" id="KW-0812">Transmembrane</keyword>
<dbReference type="EMBL" id="CAJGYM010000095">
    <property type="protein sequence ID" value="CAD6197475.1"/>
    <property type="molecule type" value="Genomic_DNA"/>
</dbReference>
<dbReference type="AlphaFoldDB" id="A0A8S1HQK5"/>
<dbReference type="Proteomes" id="UP000835052">
    <property type="component" value="Unassembled WGS sequence"/>
</dbReference>
<feature type="region of interest" description="Disordered" evidence="1">
    <location>
        <begin position="89"/>
        <end position="112"/>
    </location>
</feature>
<accession>A0A8S1HQK5</accession>
<dbReference type="OrthoDB" id="5866597at2759"/>
<gene>
    <name evidence="3" type="ORF">CAUJ_LOCUS13384</name>
</gene>
<evidence type="ECO:0000256" key="1">
    <source>
        <dbReference type="SAM" id="MobiDB-lite"/>
    </source>
</evidence>
<keyword evidence="4" id="KW-1185">Reference proteome</keyword>
<evidence type="ECO:0000256" key="2">
    <source>
        <dbReference type="SAM" id="Phobius"/>
    </source>
</evidence>
<organism evidence="3 4">
    <name type="scientific">Caenorhabditis auriculariae</name>
    <dbReference type="NCBI Taxonomy" id="2777116"/>
    <lineage>
        <taxon>Eukaryota</taxon>
        <taxon>Metazoa</taxon>
        <taxon>Ecdysozoa</taxon>
        <taxon>Nematoda</taxon>
        <taxon>Chromadorea</taxon>
        <taxon>Rhabditida</taxon>
        <taxon>Rhabditina</taxon>
        <taxon>Rhabditomorpha</taxon>
        <taxon>Rhabditoidea</taxon>
        <taxon>Rhabditidae</taxon>
        <taxon>Peloderinae</taxon>
        <taxon>Caenorhabditis</taxon>
    </lineage>
</organism>
<name>A0A8S1HQK5_9PELO</name>
<proteinExistence type="predicted"/>
<keyword evidence="2" id="KW-1133">Transmembrane helix</keyword>
<comment type="caution">
    <text evidence="3">The sequence shown here is derived from an EMBL/GenBank/DDBJ whole genome shotgun (WGS) entry which is preliminary data.</text>
</comment>
<evidence type="ECO:0000313" key="4">
    <source>
        <dbReference type="Proteomes" id="UP000835052"/>
    </source>
</evidence>